<gene>
    <name evidence="6" type="ORF">SAMN05192586_1314</name>
</gene>
<evidence type="ECO:0000259" key="5">
    <source>
        <dbReference type="Pfam" id="PF16363"/>
    </source>
</evidence>
<dbReference type="STRING" id="571438.SAMN05192586_1314"/>
<comment type="cofactor">
    <cofactor evidence="1">
        <name>NADP(+)</name>
        <dbReference type="ChEBI" id="CHEBI:58349"/>
    </cofactor>
</comment>
<dbReference type="Pfam" id="PF16363">
    <property type="entry name" value="GDP_Man_Dehyd"/>
    <property type="match status" value="1"/>
</dbReference>
<dbReference type="Gene3D" id="3.90.25.10">
    <property type="entry name" value="UDP-galactose 4-epimerase, domain 1"/>
    <property type="match status" value="1"/>
</dbReference>
<dbReference type="EMBL" id="FNBX01000031">
    <property type="protein sequence ID" value="SDG06699.1"/>
    <property type="molecule type" value="Genomic_DNA"/>
</dbReference>
<dbReference type="AlphaFoldDB" id="A0A1G7R962"/>
<keyword evidence="4" id="KW-0456">Lyase</keyword>
<keyword evidence="7" id="KW-1185">Reference proteome</keyword>
<dbReference type="SUPFAM" id="SSF51735">
    <property type="entry name" value="NAD(P)-binding Rossmann-fold domains"/>
    <property type="match status" value="1"/>
</dbReference>
<sequence>MLHAVIFGHTGQDGYYLSRMLLDKGIQVQGCSRTQTDCDISNFEKVQNCIRTANPDYIFHLAANSTTRHDALFDNHAAIATGTSNILEAARLHAPHARIFIAGSAMQFFNNGQPIDETTAFAPTSPYATARIYATYQARYYRSAFGLKTYVGYFFNHDSPLRTEAHVNQKIAQAAMRIAAGSNEKLLLGNISVRKEFMFAADAVAAAWALINQDSIFEAVIGTGQDYSIEDWVAQCFSCVGLTWQDHVLLREKYTPEYTRLVSNPARIHTLGWRPQFSFNALARIMVKKDDCCL</sequence>
<dbReference type="InterPro" id="IPR016040">
    <property type="entry name" value="NAD(P)-bd_dom"/>
</dbReference>
<dbReference type="InterPro" id="IPR036291">
    <property type="entry name" value="NAD(P)-bd_dom_sf"/>
</dbReference>
<evidence type="ECO:0000256" key="3">
    <source>
        <dbReference type="ARBA" id="ARBA00011989"/>
    </source>
</evidence>
<evidence type="ECO:0000313" key="7">
    <source>
        <dbReference type="Proteomes" id="UP000199355"/>
    </source>
</evidence>
<evidence type="ECO:0000256" key="1">
    <source>
        <dbReference type="ARBA" id="ARBA00001937"/>
    </source>
</evidence>
<reference evidence="7" key="1">
    <citation type="submission" date="2016-10" db="EMBL/GenBank/DDBJ databases">
        <authorList>
            <person name="Varghese N."/>
            <person name="Submissions S."/>
        </authorList>
    </citation>
    <scope>NUCLEOTIDE SEQUENCE [LARGE SCALE GENOMIC DNA]</scope>
    <source>
        <strain evidence="7">KHC7</strain>
    </source>
</reference>
<dbReference type="RefSeq" id="WP_092155411.1">
    <property type="nucleotide sequence ID" value="NZ_FNBX01000031.1"/>
</dbReference>
<dbReference type="GO" id="GO:0008446">
    <property type="term" value="F:GDP-mannose 4,6-dehydratase activity"/>
    <property type="evidence" value="ECO:0007669"/>
    <property type="project" value="UniProtKB-EC"/>
</dbReference>
<dbReference type="InterPro" id="IPR006368">
    <property type="entry name" value="GDP_Man_deHydtase"/>
</dbReference>
<dbReference type="Proteomes" id="UP000199355">
    <property type="component" value="Unassembled WGS sequence"/>
</dbReference>
<dbReference type="OrthoDB" id="9779041at2"/>
<proteinExistence type="inferred from homology"/>
<accession>A0A1G7R962</accession>
<dbReference type="PANTHER" id="PTHR43715">
    <property type="entry name" value="GDP-MANNOSE 4,6-DEHYDRATASE"/>
    <property type="match status" value="1"/>
</dbReference>
<name>A0A1G7R962_9BACT</name>
<evidence type="ECO:0000313" key="6">
    <source>
        <dbReference type="EMBL" id="SDG06699.1"/>
    </source>
</evidence>
<protein>
    <recommendedName>
        <fullName evidence="3">GDP-mannose 4,6-dehydratase</fullName>
        <ecNumber evidence="3">4.2.1.47</ecNumber>
    </recommendedName>
</protein>
<comment type="similarity">
    <text evidence="2">Belongs to the NAD(P)-dependent epimerase/dehydratase family. GDP-mannose 4,6-dehydratase subfamily.</text>
</comment>
<dbReference type="PANTHER" id="PTHR43715:SF1">
    <property type="entry name" value="GDP-MANNOSE 4,6 DEHYDRATASE"/>
    <property type="match status" value="1"/>
</dbReference>
<organism evidence="6 7">
    <name type="scientific">Desulfovibrio legallii</name>
    <dbReference type="NCBI Taxonomy" id="571438"/>
    <lineage>
        <taxon>Bacteria</taxon>
        <taxon>Pseudomonadati</taxon>
        <taxon>Thermodesulfobacteriota</taxon>
        <taxon>Desulfovibrionia</taxon>
        <taxon>Desulfovibrionales</taxon>
        <taxon>Desulfovibrionaceae</taxon>
        <taxon>Desulfovibrio</taxon>
    </lineage>
</organism>
<dbReference type="Gene3D" id="3.40.50.720">
    <property type="entry name" value="NAD(P)-binding Rossmann-like Domain"/>
    <property type="match status" value="1"/>
</dbReference>
<evidence type="ECO:0000256" key="4">
    <source>
        <dbReference type="ARBA" id="ARBA00023239"/>
    </source>
</evidence>
<dbReference type="EC" id="4.2.1.47" evidence="3"/>
<evidence type="ECO:0000256" key="2">
    <source>
        <dbReference type="ARBA" id="ARBA00009263"/>
    </source>
</evidence>
<dbReference type="GO" id="GO:0042351">
    <property type="term" value="P:'de novo' GDP-L-fucose biosynthetic process"/>
    <property type="evidence" value="ECO:0007669"/>
    <property type="project" value="TreeGrafter"/>
</dbReference>
<feature type="domain" description="NAD(P)-binding" evidence="5">
    <location>
        <begin position="37"/>
        <end position="286"/>
    </location>
</feature>